<dbReference type="RefSeq" id="WP_058583231.1">
    <property type="nucleotide sequence ID" value="NZ_LOPU01000034.1"/>
</dbReference>
<dbReference type="AlphaFoldDB" id="A0A0W1R4I7"/>
<evidence type="ECO:0000313" key="1">
    <source>
        <dbReference type="EMBL" id="KTG08150.1"/>
    </source>
</evidence>
<dbReference type="InterPro" id="IPR002347">
    <property type="entry name" value="SDR_fam"/>
</dbReference>
<dbReference type="PANTHER" id="PTHR43431">
    <property type="entry name" value="OXIDOREDUCTASE, SHORT CHAIN DEHYDROGENASE/REDUCTASE FAMILY (AFU_ORTHOLOGUE AFUA_5G14000)"/>
    <property type="match status" value="1"/>
</dbReference>
<dbReference type="Proteomes" id="UP000054387">
    <property type="component" value="Unassembled WGS sequence"/>
</dbReference>
<dbReference type="PRINTS" id="PR00081">
    <property type="entry name" value="GDHRDH"/>
</dbReference>
<comment type="caution">
    <text evidence="1">The sequence shown here is derived from an EMBL/GenBank/DDBJ whole genome shotgun (WGS) entry which is preliminary data.</text>
</comment>
<dbReference type="SUPFAM" id="SSF51735">
    <property type="entry name" value="NAD(P)-binding Rossmann-fold domains"/>
    <property type="match status" value="1"/>
</dbReference>
<dbReference type="STRING" id="1514971.AUR64_00815"/>
<name>A0A0W1R4I7_9EURY</name>
<dbReference type="Pfam" id="PF00106">
    <property type="entry name" value="adh_short"/>
    <property type="match status" value="1"/>
</dbReference>
<gene>
    <name evidence="1" type="ORF">AUR64_00815</name>
</gene>
<proteinExistence type="predicted"/>
<dbReference type="OrthoDB" id="176960at2157"/>
<dbReference type="PANTHER" id="PTHR43431:SF7">
    <property type="entry name" value="OXIDOREDUCTASE, SHORT CHAIN DEHYDROGENASE_REDUCTASE FAMILY (AFU_ORTHOLOGUE AFUA_5G14000)"/>
    <property type="match status" value="1"/>
</dbReference>
<dbReference type="EMBL" id="LOPU01000034">
    <property type="protein sequence ID" value="KTG08150.1"/>
    <property type="molecule type" value="Genomic_DNA"/>
</dbReference>
<accession>A0A0W1R4I7</accession>
<organism evidence="1 2">
    <name type="scientific">Haloprofundus marisrubri</name>
    <dbReference type="NCBI Taxonomy" id="1514971"/>
    <lineage>
        <taxon>Archaea</taxon>
        <taxon>Methanobacteriati</taxon>
        <taxon>Methanobacteriota</taxon>
        <taxon>Stenosarchaea group</taxon>
        <taxon>Halobacteria</taxon>
        <taxon>Halobacteriales</taxon>
        <taxon>Haloferacaceae</taxon>
        <taxon>Haloprofundus</taxon>
    </lineage>
</organism>
<evidence type="ECO:0000313" key="2">
    <source>
        <dbReference type="Proteomes" id="UP000054387"/>
    </source>
</evidence>
<dbReference type="InterPro" id="IPR036291">
    <property type="entry name" value="NAD(P)-bd_dom_sf"/>
</dbReference>
<sequence>MSRTVVVAGVGPGLGASVARRFAIEGCRVALFARSESYIDELAAELDEDSAGEALAVPTDLTDPDAIESGFEAVRDAFGPVDVLVNHASGGSWKGLTDLSQEEFDRALDVGARGAFLCSQEAVGDMLGNDNDNDDGDTGGTVIFTGATSAIRGRDGALAFSAAKFAARGMAQSMARELGPKGIHVAHVVVDGGISPPNRTVENPEEYLDPDAIADSYWHLVEQDESAWTLELDLRPHVEKF</sequence>
<keyword evidence="2" id="KW-1185">Reference proteome</keyword>
<dbReference type="Gene3D" id="3.40.50.720">
    <property type="entry name" value="NAD(P)-binding Rossmann-like Domain"/>
    <property type="match status" value="1"/>
</dbReference>
<protein>
    <submittedName>
        <fullName evidence="1">Short-chain dehydrogenase</fullName>
    </submittedName>
</protein>
<reference evidence="1 2" key="1">
    <citation type="submission" date="2015-12" db="EMBL/GenBank/DDBJ databases">
        <title>Haloprofundus marisrubri gen. nov., sp. nov., an extremely halophilic archaeon isolated from the Discovery deep brine-seawater interface in the Red Sea.</title>
        <authorList>
            <person name="Zhang G."/>
            <person name="Stingl U."/>
            <person name="Rashid M."/>
        </authorList>
    </citation>
    <scope>NUCLEOTIDE SEQUENCE [LARGE SCALE GENOMIC DNA]</scope>
    <source>
        <strain evidence="1 2">SB9</strain>
    </source>
</reference>